<evidence type="ECO:0000313" key="7">
    <source>
        <dbReference type="Proteomes" id="UP000006377"/>
    </source>
</evidence>
<evidence type="ECO:0000256" key="1">
    <source>
        <dbReference type="ARBA" id="ARBA00010923"/>
    </source>
</evidence>
<gene>
    <name evidence="6" type="ordered locus">Plav_2346</name>
</gene>
<dbReference type="STRING" id="402881.Plav_2346"/>
<dbReference type="EMBL" id="CP000774">
    <property type="protein sequence ID" value="ABS63958.1"/>
    <property type="molecule type" value="Genomic_DNA"/>
</dbReference>
<dbReference type="RefSeq" id="WP_012111265.1">
    <property type="nucleotide sequence ID" value="NC_009719.1"/>
</dbReference>
<dbReference type="Gene3D" id="1.10.287.1120">
    <property type="entry name" value="Bipartite methylase S protein"/>
    <property type="match status" value="1"/>
</dbReference>
<dbReference type="CDD" id="cd17282">
    <property type="entry name" value="RMtype1_S_Eco16444ORF1681_TRD1-CR1_like"/>
    <property type="match status" value="1"/>
</dbReference>
<dbReference type="Gene3D" id="3.90.220.20">
    <property type="entry name" value="DNA methylase specificity domains"/>
    <property type="match status" value="2"/>
</dbReference>
<keyword evidence="3" id="KW-0238">DNA-binding</keyword>
<dbReference type="REBASE" id="15955">
    <property type="entry name" value="S.PlaDORF2348P"/>
</dbReference>
<evidence type="ECO:0000256" key="3">
    <source>
        <dbReference type="ARBA" id="ARBA00023125"/>
    </source>
</evidence>
<reference evidence="6 7" key="1">
    <citation type="journal article" date="2011" name="Stand. Genomic Sci.">
        <title>Complete genome sequence of Parvibaculum lavamentivorans type strain (DS-1(T)).</title>
        <authorList>
            <person name="Schleheck D."/>
            <person name="Weiss M."/>
            <person name="Pitluck S."/>
            <person name="Bruce D."/>
            <person name="Land M.L."/>
            <person name="Han S."/>
            <person name="Saunders E."/>
            <person name="Tapia R."/>
            <person name="Detter C."/>
            <person name="Brettin T."/>
            <person name="Han J."/>
            <person name="Woyke T."/>
            <person name="Goodwin L."/>
            <person name="Pennacchio L."/>
            <person name="Nolan M."/>
            <person name="Cook A.M."/>
            <person name="Kjelleberg S."/>
            <person name="Thomas T."/>
        </authorList>
    </citation>
    <scope>NUCLEOTIDE SEQUENCE [LARGE SCALE GENOMIC DNA]</scope>
    <source>
        <strain evidence="7">DS-1 / DSM 13023 / NCIMB 13966</strain>
    </source>
</reference>
<dbReference type="AlphaFoldDB" id="A7HVM5"/>
<dbReference type="GO" id="GO:0003677">
    <property type="term" value="F:DNA binding"/>
    <property type="evidence" value="ECO:0007669"/>
    <property type="project" value="UniProtKB-KW"/>
</dbReference>
<feature type="coiled-coil region" evidence="4">
    <location>
        <begin position="355"/>
        <end position="382"/>
    </location>
</feature>
<evidence type="ECO:0000313" key="6">
    <source>
        <dbReference type="EMBL" id="ABS63958.1"/>
    </source>
</evidence>
<keyword evidence="2" id="KW-0680">Restriction system</keyword>
<evidence type="ECO:0000259" key="5">
    <source>
        <dbReference type="Pfam" id="PF01420"/>
    </source>
</evidence>
<comment type="similarity">
    <text evidence="1">Belongs to the type-I restriction system S methylase family.</text>
</comment>
<dbReference type="Pfam" id="PF01420">
    <property type="entry name" value="Methylase_S"/>
    <property type="match status" value="1"/>
</dbReference>
<dbReference type="Proteomes" id="UP000006377">
    <property type="component" value="Chromosome"/>
</dbReference>
<dbReference type="HOGENOM" id="CLU_021095_0_1_5"/>
<feature type="domain" description="Type I restriction modification DNA specificity" evidence="5">
    <location>
        <begin position="10"/>
        <end position="169"/>
    </location>
</feature>
<dbReference type="SUPFAM" id="SSF116734">
    <property type="entry name" value="DNA methylase specificity domain"/>
    <property type="match status" value="2"/>
</dbReference>
<dbReference type="PANTHER" id="PTHR30408">
    <property type="entry name" value="TYPE-1 RESTRICTION ENZYME ECOKI SPECIFICITY PROTEIN"/>
    <property type="match status" value="1"/>
</dbReference>
<dbReference type="GO" id="GO:0009307">
    <property type="term" value="P:DNA restriction-modification system"/>
    <property type="evidence" value="ECO:0007669"/>
    <property type="project" value="UniProtKB-KW"/>
</dbReference>
<keyword evidence="4" id="KW-0175">Coiled coil</keyword>
<keyword evidence="7" id="KW-1185">Reference proteome</keyword>
<evidence type="ECO:0000256" key="4">
    <source>
        <dbReference type="SAM" id="Coils"/>
    </source>
</evidence>
<dbReference type="PANTHER" id="PTHR30408:SF12">
    <property type="entry name" value="TYPE I RESTRICTION ENZYME MJAVIII SPECIFICITY SUBUNIT"/>
    <property type="match status" value="1"/>
</dbReference>
<dbReference type="KEGG" id="pla:Plav_2346"/>
<accession>A7HVM5</accession>
<proteinExistence type="inferred from homology"/>
<protein>
    <submittedName>
        <fullName evidence="6">Restriction modification system DNA specificity domain</fullName>
    </submittedName>
</protein>
<dbReference type="InterPro" id="IPR000055">
    <property type="entry name" value="Restrct_endonuc_typeI_TRD"/>
</dbReference>
<organism evidence="6 7">
    <name type="scientific">Parvibaculum lavamentivorans (strain DS-1 / DSM 13023 / NCIMB 13966)</name>
    <dbReference type="NCBI Taxonomy" id="402881"/>
    <lineage>
        <taxon>Bacteria</taxon>
        <taxon>Pseudomonadati</taxon>
        <taxon>Pseudomonadota</taxon>
        <taxon>Alphaproteobacteria</taxon>
        <taxon>Hyphomicrobiales</taxon>
        <taxon>Parvibaculaceae</taxon>
        <taxon>Parvibaculum</taxon>
    </lineage>
</organism>
<sequence>MNRLFAKLPISEIASVERGKFSARPRNDPRYFGGDIPFLQTGDIARAGRFIVGWDQTLNAQGLAVSRLFPRGTIFMSIAANVGDVAISTFDAACPDSVVAVIPRNGADAEWLFQILRHCKDGLSSLATQNAQANLSLEKITPFRVPVPPLPEQCKIAEILRTWDEAIEKLEALRAAKRDRLTGLTQKLLGIGGAFPDRWKQRPLSAISTRVRRQNGGGDHPVMTISAKSGFRLQSEKFSRDMAGSSVDRYIVLHEGEFAYNKGNSLTAPYGCIFPLDRPTALVPFVYFCFALKADLSREFFAHLFAAGALNHQLSRLINSGVRNDGLLNLNPEDFFGCKVPVPPADEQSAIASTLTTAKQEIGLLETEIETLTRQKRGLMQKLLTGEWRVAV</sequence>
<dbReference type="eggNOG" id="COG0732">
    <property type="taxonomic scope" value="Bacteria"/>
</dbReference>
<dbReference type="InterPro" id="IPR044946">
    <property type="entry name" value="Restrct_endonuc_typeI_TRD_sf"/>
</dbReference>
<feature type="coiled-coil region" evidence="4">
    <location>
        <begin position="160"/>
        <end position="187"/>
    </location>
</feature>
<dbReference type="InterPro" id="IPR052021">
    <property type="entry name" value="Type-I_RS_S_subunit"/>
</dbReference>
<evidence type="ECO:0000256" key="2">
    <source>
        <dbReference type="ARBA" id="ARBA00022747"/>
    </source>
</evidence>
<name>A7HVM5_PARL1</name>